<evidence type="ECO:0000313" key="6">
    <source>
        <dbReference type="EMBL" id="KIM79865.1"/>
    </source>
</evidence>
<feature type="chain" id="PRO_5002164235" description="3-phytase" evidence="5">
    <location>
        <begin position="21"/>
        <end position="489"/>
    </location>
</feature>
<keyword evidence="4" id="KW-1015">Disulfide bond</keyword>
<dbReference type="STRING" id="765440.A0A0C3F592"/>
<keyword evidence="1" id="KW-0378">Hydrolase</keyword>
<evidence type="ECO:0000313" key="7">
    <source>
        <dbReference type="Proteomes" id="UP000054166"/>
    </source>
</evidence>
<name>A0A0C3F592_PILCF</name>
<evidence type="ECO:0000256" key="1">
    <source>
        <dbReference type="ARBA" id="ARBA00022801"/>
    </source>
</evidence>
<feature type="disulfide bond" evidence="4">
    <location>
        <begin position="426"/>
        <end position="434"/>
    </location>
</feature>
<feature type="active site" description="Nucleophile" evidence="3">
    <location>
        <position position="62"/>
    </location>
</feature>
<dbReference type="InterPro" id="IPR000560">
    <property type="entry name" value="His_Pase_clade-2"/>
</dbReference>
<feature type="signal peptide" evidence="5">
    <location>
        <begin position="1"/>
        <end position="20"/>
    </location>
</feature>
<evidence type="ECO:0000256" key="3">
    <source>
        <dbReference type="PIRSR" id="PIRSR000894-1"/>
    </source>
</evidence>
<dbReference type="InterPro" id="IPR016274">
    <property type="entry name" value="Histidine_acid_Pase_euk"/>
</dbReference>
<dbReference type="InterPro" id="IPR033379">
    <property type="entry name" value="Acid_Pase_AS"/>
</dbReference>
<evidence type="ECO:0000256" key="5">
    <source>
        <dbReference type="SAM" id="SignalP"/>
    </source>
</evidence>
<dbReference type="GO" id="GO:0003993">
    <property type="term" value="F:acid phosphatase activity"/>
    <property type="evidence" value="ECO:0007669"/>
    <property type="project" value="TreeGrafter"/>
</dbReference>
<dbReference type="InParanoid" id="A0A0C3F592"/>
<keyword evidence="2" id="KW-0325">Glycoprotein</keyword>
<evidence type="ECO:0000256" key="4">
    <source>
        <dbReference type="PIRSR" id="PIRSR000894-2"/>
    </source>
</evidence>
<dbReference type="EMBL" id="KN833007">
    <property type="protein sequence ID" value="KIM79865.1"/>
    <property type="molecule type" value="Genomic_DNA"/>
</dbReference>
<dbReference type="OrthoDB" id="6509975at2759"/>
<organism evidence="6 7">
    <name type="scientific">Piloderma croceum (strain F 1598)</name>
    <dbReference type="NCBI Taxonomy" id="765440"/>
    <lineage>
        <taxon>Eukaryota</taxon>
        <taxon>Fungi</taxon>
        <taxon>Dikarya</taxon>
        <taxon>Basidiomycota</taxon>
        <taxon>Agaricomycotina</taxon>
        <taxon>Agaricomycetes</taxon>
        <taxon>Agaricomycetidae</taxon>
        <taxon>Atheliales</taxon>
        <taxon>Atheliaceae</taxon>
        <taxon>Piloderma</taxon>
    </lineage>
</organism>
<accession>A0A0C3F592</accession>
<dbReference type="Gene3D" id="3.40.50.1240">
    <property type="entry name" value="Phosphoglycerate mutase-like"/>
    <property type="match status" value="1"/>
</dbReference>
<reference evidence="7" key="2">
    <citation type="submission" date="2015-01" db="EMBL/GenBank/DDBJ databases">
        <title>Evolutionary Origins and Diversification of the Mycorrhizal Mutualists.</title>
        <authorList>
            <consortium name="DOE Joint Genome Institute"/>
            <consortium name="Mycorrhizal Genomics Consortium"/>
            <person name="Kohler A."/>
            <person name="Kuo A."/>
            <person name="Nagy L.G."/>
            <person name="Floudas D."/>
            <person name="Copeland A."/>
            <person name="Barry K.W."/>
            <person name="Cichocki N."/>
            <person name="Veneault-Fourrey C."/>
            <person name="LaButti K."/>
            <person name="Lindquist E.A."/>
            <person name="Lipzen A."/>
            <person name="Lundell T."/>
            <person name="Morin E."/>
            <person name="Murat C."/>
            <person name="Riley R."/>
            <person name="Ohm R."/>
            <person name="Sun H."/>
            <person name="Tunlid A."/>
            <person name="Henrissat B."/>
            <person name="Grigoriev I.V."/>
            <person name="Hibbett D.S."/>
            <person name="Martin F."/>
        </authorList>
    </citation>
    <scope>NUCLEOTIDE SEQUENCE [LARGE SCALE GENOMIC DNA]</scope>
    <source>
        <strain evidence="7">F 1598</strain>
    </source>
</reference>
<dbReference type="PROSITE" id="PS00616">
    <property type="entry name" value="HIS_ACID_PHOSPHAT_1"/>
    <property type="match status" value="1"/>
</dbReference>
<evidence type="ECO:0008006" key="8">
    <source>
        <dbReference type="Google" id="ProtNLM"/>
    </source>
</evidence>
<dbReference type="PIRSF" id="PIRSF000894">
    <property type="entry name" value="Acid_phosphatase"/>
    <property type="match status" value="1"/>
</dbReference>
<dbReference type="GO" id="GO:0009277">
    <property type="term" value="C:fungal-type cell wall"/>
    <property type="evidence" value="ECO:0007669"/>
    <property type="project" value="TreeGrafter"/>
</dbReference>
<dbReference type="PANTHER" id="PTHR20963:SF18">
    <property type="entry name" value="ACID PHOSPHATASE PHO11-RELATED"/>
    <property type="match status" value="1"/>
</dbReference>
<reference evidence="6 7" key="1">
    <citation type="submission" date="2014-04" db="EMBL/GenBank/DDBJ databases">
        <authorList>
            <consortium name="DOE Joint Genome Institute"/>
            <person name="Kuo A."/>
            <person name="Tarkka M."/>
            <person name="Buscot F."/>
            <person name="Kohler A."/>
            <person name="Nagy L.G."/>
            <person name="Floudas D."/>
            <person name="Copeland A."/>
            <person name="Barry K.W."/>
            <person name="Cichocki N."/>
            <person name="Veneault-Fourrey C."/>
            <person name="LaButti K."/>
            <person name="Lindquist E.A."/>
            <person name="Lipzen A."/>
            <person name="Lundell T."/>
            <person name="Morin E."/>
            <person name="Murat C."/>
            <person name="Sun H."/>
            <person name="Tunlid A."/>
            <person name="Henrissat B."/>
            <person name="Grigoriev I.V."/>
            <person name="Hibbett D.S."/>
            <person name="Martin F."/>
            <person name="Nordberg H.P."/>
            <person name="Cantor M.N."/>
            <person name="Hua S.X."/>
        </authorList>
    </citation>
    <scope>NUCLEOTIDE SEQUENCE [LARGE SCALE GENOMIC DNA]</scope>
    <source>
        <strain evidence="6 7">F 1598</strain>
    </source>
</reference>
<keyword evidence="5" id="KW-0732">Signal</keyword>
<keyword evidence="7" id="KW-1185">Reference proteome</keyword>
<dbReference type="HOGENOM" id="CLU_020880_3_1_1"/>
<dbReference type="PANTHER" id="PTHR20963">
    <property type="entry name" value="MULTIPLE INOSITOL POLYPHOSPHATE PHOSPHATASE-RELATED"/>
    <property type="match status" value="1"/>
</dbReference>
<dbReference type="InterPro" id="IPR029033">
    <property type="entry name" value="His_PPase_superfam"/>
</dbReference>
<proteinExistence type="predicted"/>
<feature type="disulfide bond" evidence="4">
    <location>
        <begin position="51"/>
        <end position="383"/>
    </location>
</feature>
<dbReference type="Proteomes" id="UP000054166">
    <property type="component" value="Unassembled WGS sequence"/>
</dbReference>
<feature type="disulfide bond" evidence="4">
    <location>
        <begin position="249"/>
        <end position="262"/>
    </location>
</feature>
<dbReference type="CDD" id="cd07061">
    <property type="entry name" value="HP_HAP_like"/>
    <property type="match status" value="1"/>
</dbReference>
<evidence type="ECO:0000256" key="2">
    <source>
        <dbReference type="ARBA" id="ARBA00023180"/>
    </source>
</evidence>
<sequence>MRRALLLAFIQTALYSSVLAKFNPLHHSGPAAPYFNAPPQFGISDETPPGCVVDQAAYIVRHGARYPEPGGSVDGWESLFAKFQSSDYTASGSLAFMPSWTPAIDAMANEPLYLTTAGAMEAFNLGVELRQRYGLTQGGDNLTVWSASQQRVEDTASYFLDGYLSQGNFLLNKTLNRGTIVTLPDSVNFTFANSLTPGNGCPLYPTGDKSALANTFRASYQPAIAQRLNTMLDGLELNVTDIGPMMDLCGFQTVINGNKEFCGIFTDDEWLDYEYADDLNYYYGSGPGNPFSAVVGFPYVKAVTDLLVVGPNKTTNGSTIIPPNLLMSFTHDNNIPPIVSALGIWNESTVSPLSPTTPNTQRHFRSSFLVNFLGHIAIERLSCDQPLPFSVKHVAGQIVPRPGKSSDTKQYVRIRINDAPVPVPGCTSGPGSTCPLSDFADYVTERGKTIGNFVDVCGLKNVSNATSSVTFFTDFPPNSTVFTPLPEAM</sequence>
<dbReference type="SUPFAM" id="SSF53254">
    <property type="entry name" value="Phosphoglycerate mutase-like"/>
    <property type="match status" value="1"/>
</dbReference>
<gene>
    <name evidence="6" type="ORF">PILCRDRAFT_823050</name>
</gene>
<protein>
    <recommendedName>
        <fullName evidence="8">3-phytase</fullName>
    </recommendedName>
</protein>
<dbReference type="AlphaFoldDB" id="A0A0C3F592"/>
<feature type="active site" description="Proton donor" evidence="3">
    <location>
        <position position="332"/>
    </location>
</feature>
<dbReference type="Pfam" id="PF00328">
    <property type="entry name" value="His_Phos_2"/>
    <property type="match status" value="1"/>
</dbReference>
<dbReference type="PROSITE" id="PS00778">
    <property type="entry name" value="HIS_ACID_PHOSPHAT_2"/>
    <property type="match status" value="1"/>
</dbReference>